<dbReference type="InterPro" id="IPR001764">
    <property type="entry name" value="Glyco_hydro_3_N"/>
</dbReference>
<feature type="compositionally biased region" description="Basic and acidic residues" evidence="4">
    <location>
        <begin position="20"/>
        <end position="37"/>
    </location>
</feature>
<dbReference type="InterPro" id="IPR050226">
    <property type="entry name" value="NagZ_Beta-hexosaminidase"/>
</dbReference>
<sequence length="415" mass="45340">MKLFFPVIFATVLLSGCADETAKPDEPAPKQAEETKQPKPQKPEQPSAREQAENELKQTVSQMSTAEKVDQLLYIGVTGTALTEADRRLLQQHALGGVLLLGGNITSSGQLKALTADINEAQTSDQRAFVGFDEEGGRVSRVPDARLKLSPSLTYGQKNDPELMEDVGQTLGSISRFYGFNMDFAPVLDVNSNPANPIIGDRALSADPQQVARLGVPLMQGMKEEDIVPVVKHFPGHGDTTVDSHVGLPRVDATKAELEQTELVPFKRAIQDGAEMVMVAHILFPALDKNRPSSLSKEVMTGVLRSELKFDGVIITDDLVMGAITERYGLAQAAGLALENGADMAMFSTPGAYASVHKEIMTRIKQGKLSAADLNEKVMRVLRLKQTYDLSQTKRVDEYQRLIEQVKAVESDMRH</sequence>
<keyword evidence="3" id="KW-0326">Glycosidase</keyword>
<evidence type="ECO:0000313" key="6">
    <source>
        <dbReference type="EMBL" id="OAN15773.1"/>
    </source>
</evidence>
<keyword evidence="7" id="KW-1185">Reference proteome</keyword>
<dbReference type="NCBIfam" id="NF003740">
    <property type="entry name" value="PRK05337.1"/>
    <property type="match status" value="1"/>
</dbReference>
<evidence type="ECO:0000259" key="5">
    <source>
        <dbReference type="Pfam" id="PF00933"/>
    </source>
</evidence>
<feature type="region of interest" description="Disordered" evidence="4">
    <location>
        <begin position="19"/>
        <end position="62"/>
    </location>
</feature>
<dbReference type="InterPro" id="IPR017853">
    <property type="entry name" value="GH"/>
</dbReference>
<dbReference type="RefSeq" id="WP_028106566.1">
    <property type="nucleotide sequence ID" value="NZ_LVVL01000001.1"/>
</dbReference>
<comment type="caution">
    <text evidence="6">The sequence shown here is derived from an EMBL/GenBank/DDBJ whole genome shotgun (WGS) entry which is preliminary data.</text>
</comment>
<protein>
    <submittedName>
        <fullName evidence="6">Beta-N-acetylhexosaminidase</fullName>
    </submittedName>
</protein>
<organism evidence="6 7">
    <name type="scientific">Exiguobacterium undae</name>
    <dbReference type="NCBI Taxonomy" id="169177"/>
    <lineage>
        <taxon>Bacteria</taxon>
        <taxon>Bacillati</taxon>
        <taxon>Bacillota</taxon>
        <taxon>Bacilli</taxon>
        <taxon>Bacillales</taxon>
        <taxon>Bacillales Family XII. Incertae Sedis</taxon>
        <taxon>Exiguobacterium</taxon>
    </lineage>
</organism>
<evidence type="ECO:0000256" key="3">
    <source>
        <dbReference type="ARBA" id="ARBA00023295"/>
    </source>
</evidence>
<dbReference type="PANTHER" id="PTHR30480:SF16">
    <property type="entry name" value="GLYCOSIDE HYDROLASE FAMILY 3 DOMAIN PROTEIN"/>
    <property type="match status" value="1"/>
</dbReference>
<reference evidence="6 7" key="1">
    <citation type="submission" date="2016-03" db="EMBL/GenBank/DDBJ databases">
        <authorList>
            <person name="Cho S.-Y."/>
            <person name="Lim S."/>
            <person name="Kim H."/>
            <person name="Soh E.H."/>
            <person name="Moon J.S."/>
        </authorList>
    </citation>
    <scope>NUCLEOTIDE SEQUENCE [LARGE SCALE GENOMIC DNA]</scope>
    <source>
        <strain evidence="6 7">KCTC 3810</strain>
    </source>
</reference>
<dbReference type="InterPro" id="IPR036962">
    <property type="entry name" value="Glyco_hydro_3_N_sf"/>
</dbReference>
<dbReference type="PROSITE" id="PS51257">
    <property type="entry name" value="PROKAR_LIPOPROTEIN"/>
    <property type="match status" value="1"/>
</dbReference>
<name>A0ABX2VC10_9BACL</name>
<dbReference type="EMBL" id="LVVL01000001">
    <property type="protein sequence ID" value="OAN15773.1"/>
    <property type="molecule type" value="Genomic_DNA"/>
</dbReference>
<comment type="similarity">
    <text evidence="1">Belongs to the glycosyl hydrolase 3 family.</text>
</comment>
<dbReference type="Gene3D" id="3.20.20.300">
    <property type="entry name" value="Glycoside hydrolase, family 3, N-terminal domain"/>
    <property type="match status" value="1"/>
</dbReference>
<evidence type="ECO:0000256" key="4">
    <source>
        <dbReference type="SAM" id="MobiDB-lite"/>
    </source>
</evidence>
<gene>
    <name evidence="6" type="ORF">A3783_07520</name>
</gene>
<evidence type="ECO:0000256" key="2">
    <source>
        <dbReference type="ARBA" id="ARBA00022801"/>
    </source>
</evidence>
<evidence type="ECO:0000313" key="7">
    <source>
        <dbReference type="Proteomes" id="UP000078447"/>
    </source>
</evidence>
<dbReference type="Proteomes" id="UP000078447">
    <property type="component" value="Unassembled WGS sequence"/>
</dbReference>
<dbReference type="SUPFAM" id="SSF51445">
    <property type="entry name" value="(Trans)glycosidases"/>
    <property type="match status" value="1"/>
</dbReference>
<accession>A0ABX2VC10</accession>
<evidence type="ECO:0000256" key="1">
    <source>
        <dbReference type="ARBA" id="ARBA00005336"/>
    </source>
</evidence>
<feature type="domain" description="Glycoside hydrolase family 3 N-terminal" evidence="5">
    <location>
        <begin position="66"/>
        <end position="384"/>
    </location>
</feature>
<dbReference type="Pfam" id="PF00933">
    <property type="entry name" value="Glyco_hydro_3"/>
    <property type="match status" value="1"/>
</dbReference>
<dbReference type="PANTHER" id="PTHR30480">
    <property type="entry name" value="BETA-HEXOSAMINIDASE-RELATED"/>
    <property type="match status" value="1"/>
</dbReference>
<proteinExistence type="inferred from homology"/>
<keyword evidence="2" id="KW-0378">Hydrolase</keyword>